<keyword evidence="1" id="KW-0378">Hydrolase</keyword>
<dbReference type="GO" id="GO:0003887">
    <property type="term" value="F:DNA-directed DNA polymerase activity"/>
    <property type="evidence" value="ECO:0007669"/>
    <property type="project" value="UniProtKB-EC"/>
</dbReference>
<proteinExistence type="predicted"/>
<accession>A0ABS2QZ80</accession>
<dbReference type="Proteomes" id="UP000809829">
    <property type="component" value="Unassembled WGS sequence"/>
</dbReference>
<evidence type="ECO:0000313" key="4">
    <source>
        <dbReference type="Proteomes" id="UP000809829"/>
    </source>
</evidence>
<name>A0ABS2QZ80_9BACI</name>
<dbReference type="InterPro" id="IPR006054">
    <property type="entry name" value="DnaQ"/>
</dbReference>
<dbReference type="PANTHER" id="PTHR30231">
    <property type="entry name" value="DNA POLYMERASE III SUBUNIT EPSILON"/>
    <property type="match status" value="1"/>
</dbReference>
<comment type="caution">
    <text evidence="3">The sequence shown here is derived from an EMBL/GenBank/DDBJ whole genome shotgun (WGS) entry which is preliminary data.</text>
</comment>
<keyword evidence="3" id="KW-0808">Transferase</keyword>
<feature type="domain" description="Exonuclease" evidence="2">
    <location>
        <begin position="26"/>
        <end position="198"/>
    </location>
</feature>
<dbReference type="Pfam" id="PF00929">
    <property type="entry name" value="RNase_T"/>
    <property type="match status" value="1"/>
</dbReference>
<keyword evidence="3" id="KW-0548">Nucleotidyltransferase</keyword>
<sequence>MFFTRKAFPVQFNEHLPLNTLIENIVFTVFDTETTGFQVASTDRLIEVAAVTVKGCQVQSSDTFRLYVNPERQISQEITELTTITNEQVAGAPFALEAIEQFFDFVQRNETSCLVGHYVAFDVLVLKNELKRSKFHLKKLQHIDTLDLIGFLAPSFDMRDLEKYAQAFGTRIYPRHQALGDALTTAYLFVELLGHLKDRGYSTWGDLLQVTNSPARHLSF</sequence>
<evidence type="ECO:0000313" key="3">
    <source>
        <dbReference type="EMBL" id="MBM7704026.1"/>
    </source>
</evidence>
<dbReference type="EMBL" id="JAFBFC010000005">
    <property type="protein sequence ID" value="MBM7704026.1"/>
    <property type="molecule type" value="Genomic_DNA"/>
</dbReference>
<dbReference type="RefSeq" id="WP_205188044.1">
    <property type="nucleotide sequence ID" value="NZ_JAFBFC010000005.1"/>
</dbReference>
<evidence type="ECO:0000259" key="2">
    <source>
        <dbReference type="SMART" id="SM00479"/>
    </source>
</evidence>
<keyword evidence="1" id="KW-0540">Nuclease</keyword>
<evidence type="ECO:0000256" key="1">
    <source>
        <dbReference type="ARBA" id="ARBA00022839"/>
    </source>
</evidence>
<dbReference type="CDD" id="cd06127">
    <property type="entry name" value="DEDDh"/>
    <property type="match status" value="1"/>
</dbReference>
<keyword evidence="1" id="KW-0269">Exonuclease</keyword>
<gene>
    <name evidence="3" type="ORF">JOC83_002876</name>
</gene>
<dbReference type="InterPro" id="IPR036397">
    <property type="entry name" value="RNaseH_sf"/>
</dbReference>
<dbReference type="PANTHER" id="PTHR30231:SF41">
    <property type="entry name" value="DNA POLYMERASE III SUBUNIT EPSILON"/>
    <property type="match status" value="1"/>
</dbReference>
<dbReference type="EC" id="2.7.7.7" evidence="3"/>
<dbReference type="InterPro" id="IPR012337">
    <property type="entry name" value="RNaseH-like_sf"/>
</dbReference>
<dbReference type="SUPFAM" id="SSF53098">
    <property type="entry name" value="Ribonuclease H-like"/>
    <property type="match status" value="1"/>
</dbReference>
<dbReference type="SMART" id="SM00479">
    <property type="entry name" value="EXOIII"/>
    <property type="match status" value="1"/>
</dbReference>
<reference evidence="3 4" key="1">
    <citation type="submission" date="2021-01" db="EMBL/GenBank/DDBJ databases">
        <title>Genomic Encyclopedia of Type Strains, Phase IV (KMG-IV): sequencing the most valuable type-strain genomes for metagenomic binning, comparative biology and taxonomic classification.</title>
        <authorList>
            <person name="Goeker M."/>
        </authorList>
    </citation>
    <scope>NUCLEOTIDE SEQUENCE [LARGE SCALE GENOMIC DNA]</scope>
    <source>
        <strain evidence="3 4">DSM 104297</strain>
    </source>
</reference>
<protein>
    <submittedName>
        <fullName evidence="3">DNA polymerase-3 subunit epsilon</fullName>
        <ecNumber evidence="3">2.7.7.7</ecNumber>
    </submittedName>
</protein>
<dbReference type="NCBIfam" id="TIGR00573">
    <property type="entry name" value="dnaq"/>
    <property type="match status" value="1"/>
</dbReference>
<dbReference type="InterPro" id="IPR013520">
    <property type="entry name" value="Ribonucl_H"/>
</dbReference>
<keyword evidence="4" id="KW-1185">Reference proteome</keyword>
<dbReference type="Gene3D" id="3.30.420.10">
    <property type="entry name" value="Ribonuclease H-like superfamily/Ribonuclease H"/>
    <property type="match status" value="1"/>
</dbReference>
<organism evidence="3 4">
    <name type="scientific">Priestia iocasae</name>
    <dbReference type="NCBI Taxonomy" id="2291674"/>
    <lineage>
        <taxon>Bacteria</taxon>
        <taxon>Bacillati</taxon>
        <taxon>Bacillota</taxon>
        <taxon>Bacilli</taxon>
        <taxon>Bacillales</taxon>
        <taxon>Bacillaceae</taxon>
        <taxon>Priestia</taxon>
    </lineage>
</organism>